<dbReference type="PANTHER" id="PTHR11538:SF41">
    <property type="entry name" value="PHENYLALANINE--TRNA LIGASE, MITOCHONDRIAL"/>
    <property type="match status" value="1"/>
</dbReference>
<dbReference type="InterPro" id="IPR004529">
    <property type="entry name" value="Phe-tRNA-synth_IIc_asu"/>
</dbReference>
<dbReference type="HAMAP" id="MF_00281">
    <property type="entry name" value="Phe_tRNA_synth_alpha1"/>
    <property type="match status" value="1"/>
</dbReference>
<dbReference type="GO" id="GO:0005737">
    <property type="term" value="C:cytoplasm"/>
    <property type="evidence" value="ECO:0007669"/>
    <property type="project" value="UniProtKB-SubCell"/>
</dbReference>
<dbReference type="AlphaFoldDB" id="A0A5M6I102"/>
<dbReference type="InterPro" id="IPR002319">
    <property type="entry name" value="Phenylalanyl-tRNA_Synthase"/>
</dbReference>
<feature type="domain" description="Aminoacyl-transfer RNA synthetases class-II family profile" evidence="14">
    <location>
        <begin position="119"/>
        <end position="355"/>
    </location>
</feature>
<dbReference type="InterPro" id="IPR022911">
    <property type="entry name" value="Phe_tRNA_ligase_alpha1_bac"/>
</dbReference>
<evidence type="ECO:0000256" key="8">
    <source>
        <dbReference type="ARBA" id="ARBA00022840"/>
    </source>
</evidence>
<keyword evidence="11 13" id="KW-0030">Aminoacyl-tRNA synthetase</keyword>
<reference evidence="15 16" key="1">
    <citation type="submission" date="2019-09" db="EMBL/GenBank/DDBJ databases">
        <title>Draft Whole-Genome sequence of Blastochloris sulfoviridis DSM 729.</title>
        <authorList>
            <person name="Meyer T.E."/>
            <person name="Kyndt J.A."/>
        </authorList>
    </citation>
    <scope>NUCLEOTIDE SEQUENCE [LARGE SCALE GENOMIC DNA]</scope>
    <source>
        <strain evidence="15 16">DSM 729</strain>
    </source>
</reference>
<sequence length="367" mass="40839">MTDTTPSSDALGPLERTILDAVAAAGDEAALEAVRVAALGKKGSVSALLAQLGKMSPEERKTQGALINGVKERVTAALAERKSALKDAALSQRLAAERVDVTLPLRDPPAEQGRIHPISQVMDEITAIFADMGFSIAEGPDIETDYHNFTALNFPVGHPAREMHDTFFFNPKEDGSRLLLRTHTSPVQIRTMLSQKPPIRVVCPGRTYRCDSDQTHTPMFHQVEGLVIDTESHLGHLKWILEEFCKAFFEVKDVKMRFRPSFFPFTEPSMEVDIQCRRGKDEIRFGEGEDWLEILGCGMVHPNVLRNCGIDPDVYQGFAWGMGIDRIAMLKYGLPDLRAFFEADVRWLKHYGFRPLDFPTLAGGLSA</sequence>
<accession>A0A5M6I102</accession>
<protein>
    <recommendedName>
        <fullName evidence="13">Phenylalanine--tRNA ligase alpha subunit</fullName>
        <ecNumber evidence="13">6.1.1.20</ecNumber>
    </recommendedName>
    <alternativeName>
        <fullName evidence="13">Phenylalanyl-tRNA synthetase alpha subunit</fullName>
        <shortName evidence="13">PheRS</shortName>
    </alternativeName>
</protein>
<dbReference type="Pfam" id="PF02912">
    <property type="entry name" value="Phe_tRNA-synt_N"/>
    <property type="match status" value="1"/>
</dbReference>
<organism evidence="15 16">
    <name type="scientific">Blastochloris sulfoviridis</name>
    <dbReference type="NCBI Taxonomy" id="50712"/>
    <lineage>
        <taxon>Bacteria</taxon>
        <taxon>Pseudomonadati</taxon>
        <taxon>Pseudomonadota</taxon>
        <taxon>Alphaproteobacteria</taxon>
        <taxon>Hyphomicrobiales</taxon>
        <taxon>Blastochloridaceae</taxon>
        <taxon>Blastochloris</taxon>
    </lineage>
</organism>
<evidence type="ECO:0000256" key="4">
    <source>
        <dbReference type="ARBA" id="ARBA00022490"/>
    </source>
</evidence>
<evidence type="ECO:0000256" key="7">
    <source>
        <dbReference type="ARBA" id="ARBA00022741"/>
    </source>
</evidence>
<dbReference type="Proteomes" id="UP000323886">
    <property type="component" value="Unassembled WGS sequence"/>
</dbReference>
<keyword evidence="6 13" id="KW-0479">Metal-binding</keyword>
<evidence type="ECO:0000256" key="9">
    <source>
        <dbReference type="ARBA" id="ARBA00022842"/>
    </source>
</evidence>
<name>A0A5M6I102_9HYPH</name>
<dbReference type="RefSeq" id="WP_150097145.1">
    <property type="nucleotide sequence ID" value="NZ_VWPL01000011.1"/>
</dbReference>
<keyword evidence="10 13" id="KW-0648">Protein biosynthesis</keyword>
<comment type="caution">
    <text evidence="15">The sequence shown here is derived from an EMBL/GenBank/DDBJ whole genome shotgun (WGS) entry which is preliminary data.</text>
</comment>
<evidence type="ECO:0000256" key="10">
    <source>
        <dbReference type="ARBA" id="ARBA00022917"/>
    </source>
</evidence>
<dbReference type="InterPro" id="IPR010978">
    <property type="entry name" value="tRNA-bd_arm"/>
</dbReference>
<evidence type="ECO:0000256" key="3">
    <source>
        <dbReference type="ARBA" id="ARBA00011209"/>
    </source>
</evidence>
<dbReference type="InterPro" id="IPR045864">
    <property type="entry name" value="aa-tRNA-synth_II/BPL/LPL"/>
</dbReference>
<dbReference type="FunFam" id="3.30.930.10:FF:000003">
    <property type="entry name" value="Phenylalanine--tRNA ligase alpha subunit"/>
    <property type="match status" value="1"/>
</dbReference>
<evidence type="ECO:0000256" key="2">
    <source>
        <dbReference type="ARBA" id="ARBA00010207"/>
    </source>
</evidence>
<comment type="cofactor">
    <cofactor evidence="13">
        <name>Mg(2+)</name>
        <dbReference type="ChEBI" id="CHEBI:18420"/>
    </cofactor>
    <text evidence="13">Binds 2 magnesium ions per tetramer.</text>
</comment>
<dbReference type="PANTHER" id="PTHR11538">
    <property type="entry name" value="PHENYLALANYL-TRNA SYNTHETASE"/>
    <property type="match status" value="1"/>
</dbReference>
<dbReference type="EMBL" id="VWPL01000011">
    <property type="protein sequence ID" value="KAA5601846.1"/>
    <property type="molecule type" value="Genomic_DNA"/>
</dbReference>
<evidence type="ECO:0000313" key="15">
    <source>
        <dbReference type="EMBL" id="KAA5601846.1"/>
    </source>
</evidence>
<comment type="subcellular location">
    <subcellularLocation>
        <location evidence="1 13">Cytoplasm</location>
    </subcellularLocation>
</comment>
<dbReference type="InterPro" id="IPR006195">
    <property type="entry name" value="aa-tRNA-synth_II"/>
</dbReference>
<dbReference type="GO" id="GO:0004826">
    <property type="term" value="F:phenylalanine-tRNA ligase activity"/>
    <property type="evidence" value="ECO:0007669"/>
    <property type="project" value="UniProtKB-UniRule"/>
</dbReference>
<evidence type="ECO:0000256" key="13">
    <source>
        <dbReference type="HAMAP-Rule" id="MF_00281"/>
    </source>
</evidence>
<evidence type="ECO:0000256" key="11">
    <source>
        <dbReference type="ARBA" id="ARBA00023146"/>
    </source>
</evidence>
<comment type="subunit">
    <text evidence="3 13">Tetramer of two alpha and two beta subunits.</text>
</comment>
<evidence type="ECO:0000256" key="12">
    <source>
        <dbReference type="ARBA" id="ARBA00049255"/>
    </source>
</evidence>
<keyword evidence="8 13" id="KW-0067">ATP-binding</keyword>
<keyword evidence="5 13" id="KW-0436">Ligase</keyword>
<dbReference type="GO" id="GO:0000049">
    <property type="term" value="F:tRNA binding"/>
    <property type="evidence" value="ECO:0007669"/>
    <property type="project" value="InterPro"/>
</dbReference>
<dbReference type="PROSITE" id="PS50862">
    <property type="entry name" value="AA_TRNA_LIGASE_II"/>
    <property type="match status" value="1"/>
</dbReference>
<dbReference type="InterPro" id="IPR004188">
    <property type="entry name" value="Phe-tRNA_ligase_II_N"/>
</dbReference>
<keyword evidence="16" id="KW-1185">Reference proteome</keyword>
<keyword evidence="7 13" id="KW-0547">Nucleotide-binding</keyword>
<evidence type="ECO:0000256" key="1">
    <source>
        <dbReference type="ARBA" id="ARBA00004496"/>
    </source>
</evidence>
<dbReference type="CDD" id="cd00496">
    <property type="entry name" value="PheRS_alpha_core"/>
    <property type="match status" value="1"/>
</dbReference>
<dbReference type="Pfam" id="PF01409">
    <property type="entry name" value="tRNA-synt_2d"/>
    <property type="match status" value="1"/>
</dbReference>
<evidence type="ECO:0000256" key="6">
    <source>
        <dbReference type="ARBA" id="ARBA00022723"/>
    </source>
</evidence>
<comment type="similarity">
    <text evidence="2 13">Belongs to the class-II aminoacyl-tRNA synthetase family. Phe-tRNA synthetase alpha subunit type 1 subfamily.</text>
</comment>
<dbReference type="GO" id="GO:0000287">
    <property type="term" value="F:magnesium ion binding"/>
    <property type="evidence" value="ECO:0007669"/>
    <property type="project" value="UniProtKB-UniRule"/>
</dbReference>
<keyword evidence="4 13" id="KW-0963">Cytoplasm</keyword>
<dbReference type="GO" id="GO:0005524">
    <property type="term" value="F:ATP binding"/>
    <property type="evidence" value="ECO:0007669"/>
    <property type="project" value="UniProtKB-UniRule"/>
</dbReference>
<dbReference type="SUPFAM" id="SSF46589">
    <property type="entry name" value="tRNA-binding arm"/>
    <property type="match status" value="1"/>
</dbReference>
<evidence type="ECO:0000256" key="5">
    <source>
        <dbReference type="ARBA" id="ARBA00022598"/>
    </source>
</evidence>
<dbReference type="SUPFAM" id="SSF55681">
    <property type="entry name" value="Class II aaRS and biotin synthetases"/>
    <property type="match status" value="1"/>
</dbReference>
<proteinExistence type="inferred from homology"/>
<feature type="binding site" evidence="13">
    <location>
        <position position="267"/>
    </location>
    <ligand>
        <name>Mg(2+)</name>
        <dbReference type="ChEBI" id="CHEBI:18420"/>
        <note>shared with beta subunit</note>
    </ligand>
</feature>
<keyword evidence="9 13" id="KW-0460">Magnesium</keyword>
<evidence type="ECO:0000259" key="14">
    <source>
        <dbReference type="PROSITE" id="PS50862"/>
    </source>
</evidence>
<dbReference type="OrthoDB" id="9800719at2"/>
<dbReference type="NCBIfam" id="TIGR00468">
    <property type="entry name" value="pheS"/>
    <property type="match status" value="1"/>
</dbReference>
<evidence type="ECO:0000313" key="16">
    <source>
        <dbReference type="Proteomes" id="UP000323886"/>
    </source>
</evidence>
<dbReference type="Gene3D" id="3.30.930.10">
    <property type="entry name" value="Bira Bifunctional Protein, Domain 2"/>
    <property type="match status" value="1"/>
</dbReference>
<dbReference type="GO" id="GO:0006432">
    <property type="term" value="P:phenylalanyl-tRNA aminoacylation"/>
    <property type="evidence" value="ECO:0007669"/>
    <property type="project" value="UniProtKB-UniRule"/>
</dbReference>
<comment type="catalytic activity">
    <reaction evidence="12 13">
        <text>tRNA(Phe) + L-phenylalanine + ATP = L-phenylalanyl-tRNA(Phe) + AMP + diphosphate + H(+)</text>
        <dbReference type="Rhea" id="RHEA:19413"/>
        <dbReference type="Rhea" id="RHEA-COMP:9668"/>
        <dbReference type="Rhea" id="RHEA-COMP:9699"/>
        <dbReference type="ChEBI" id="CHEBI:15378"/>
        <dbReference type="ChEBI" id="CHEBI:30616"/>
        <dbReference type="ChEBI" id="CHEBI:33019"/>
        <dbReference type="ChEBI" id="CHEBI:58095"/>
        <dbReference type="ChEBI" id="CHEBI:78442"/>
        <dbReference type="ChEBI" id="CHEBI:78531"/>
        <dbReference type="ChEBI" id="CHEBI:456215"/>
        <dbReference type="EC" id="6.1.1.20"/>
    </reaction>
</comment>
<dbReference type="EC" id="6.1.1.20" evidence="13"/>
<gene>
    <name evidence="13 15" type="primary">pheS</name>
    <name evidence="15" type="ORF">F1193_07915</name>
</gene>